<evidence type="ECO:0000313" key="2">
    <source>
        <dbReference type="EMBL" id="VEL33938.1"/>
    </source>
</evidence>
<feature type="region of interest" description="Disordered" evidence="1">
    <location>
        <begin position="19"/>
        <end position="39"/>
    </location>
</feature>
<accession>A0A448XD97</accession>
<dbReference type="AlphaFoldDB" id="A0A448XD97"/>
<dbReference type="Proteomes" id="UP000784294">
    <property type="component" value="Unassembled WGS sequence"/>
</dbReference>
<dbReference type="EMBL" id="CAAALY010246687">
    <property type="protein sequence ID" value="VEL33938.1"/>
    <property type="molecule type" value="Genomic_DNA"/>
</dbReference>
<organism evidence="2 3">
    <name type="scientific">Protopolystoma xenopodis</name>
    <dbReference type="NCBI Taxonomy" id="117903"/>
    <lineage>
        <taxon>Eukaryota</taxon>
        <taxon>Metazoa</taxon>
        <taxon>Spiralia</taxon>
        <taxon>Lophotrochozoa</taxon>
        <taxon>Platyhelminthes</taxon>
        <taxon>Monogenea</taxon>
        <taxon>Polyopisthocotylea</taxon>
        <taxon>Polystomatidea</taxon>
        <taxon>Polystomatidae</taxon>
        <taxon>Protopolystoma</taxon>
    </lineage>
</organism>
<evidence type="ECO:0000313" key="3">
    <source>
        <dbReference type="Proteomes" id="UP000784294"/>
    </source>
</evidence>
<gene>
    <name evidence="2" type="ORF">PXEA_LOCUS27378</name>
</gene>
<proteinExistence type="predicted"/>
<comment type="caution">
    <text evidence="2">The sequence shown here is derived from an EMBL/GenBank/DDBJ whole genome shotgun (WGS) entry which is preliminary data.</text>
</comment>
<feature type="compositionally biased region" description="Basic and acidic residues" evidence="1">
    <location>
        <begin position="26"/>
        <end position="35"/>
    </location>
</feature>
<protein>
    <submittedName>
        <fullName evidence="2">Uncharacterized protein</fullName>
    </submittedName>
</protein>
<evidence type="ECO:0000256" key="1">
    <source>
        <dbReference type="SAM" id="MobiDB-lite"/>
    </source>
</evidence>
<keyword evidence="3" id="KW-1185">Reference proteome</keyword>
<name>A0A448XD97_9PLAT</name>
<sequence length="128" mass="13657">MRTLLSDLSPASNDPNLVFTSPLSAFDRRQTRGDTRSPSLLLCAEKTRQGNIQPEFSSPGTSSCRQGELAPKSDRYSVALTPIPPHCPVLLCPVGRATALAGATDGESLCLGRHTWWPRPGGCGRPGL</sequence>
<reference evidence="2" key="1">
    <citation type="submission" date="2018-11" db="EMBL/GenBank/DDBJ databases">
        <authorList>
            <consortium name="Pathogen Informatics"/>
        </authorList>
    </citation>
    <scope>NUCLEOTIDE SEQUENCE</scope>
</reference>